<feature type="non-terminal residue" evidence="1">
    <location>
        <position position="1"/>
    </location>
</feature>
<sequence length="608" mass="62473">LEHRKLQRVVDMAALEAAGQTAVCVGVGPQAPVLAQASAARNGFAVGPTRTLATTCGTLQTGASSLRTFTLSATQAEAIRVSASSTVTTSIAAGVQALFSGAAPPATTTLRATAVASVPRPPQAMLRLQTTLATIDSRKSATLNALLDPLGGKVTLDALGWQGIANTDINLLAFLDQLAVNVGVGVGQYDQLLAKNLKATQLIQAALYVAQRGGATAQVITNLGKVLLNANNTTDIKLGSILDIQSGTLASGLDASVQLLELLQAVILLANKESAAVIDLPLNVLNLLTGSIKLKVVEPPQISAVGNPAKAIIAPLGPDAIMVKTAQIRAVISVNMRLLSGVGGLIGAISTIASPLTSAVSSLLGLNLKGTVEALLCVVGPCEAGDIVPFGSPTVDISLEVAQARSYLTDYSCSVNKSLTARTDSAALDLKLGRVIPASSFNASPTVYPLPLIDIGTRTCTLLLICGPHKEFTGGGVGIKIDTPLLKSASVDLLFSAVNSTAPPNINQPPTYNHTQATNILQSLTTTIKGIELQVYQPQNGNLLGNLLVAVGNLLDGVKKILDPVINDLLSPLLDPILNSLLKGLGIDLNHVEVGANLTCGSRAQLVL</sequence>
<evidence type="ECO:0000313" key="1">
    <source>
        <dbReference type="EMBL" id="MBV6286582.1"/>
    </source>
</evidence>
<protein>
    <submittedName>
        <fullName evidence="1">Uncharacterized protein</fullName>
    </submittedName>
</protein>
<evidence type="ECO:0000313" key="2">
    <source>
        <dbReference type="Proteomes" id="UP001106592"/>
    </source>
</evidence>
<accession>A0A9Q2XGF3</accession>
<dbReference type="AlphaFoldDB" id="A0A9Q2XGF3"/>
<reference evidence="1" key="1">
    <citation type="journal article" date="2022" name="Int. J. Syst. Evol. Microbiol.">
        <title>Pseudomonas aegrilactucae sp. nov. and Pseudomonas morbosilactucae sp. nov., pathogens causing bacterial rot of lettuce in Japan.</title>
        <authorList>
            <person name="Sawada H."/>
            <person name="Fujikawa T."/>
            <person name="Satou M."/>
        </authorList>
    </citation>
    <scope>NUCLEOTIDE SEQUENCE</scope>
    <source>
        <strain evidence="1">MAFF 301350</strain>
    </source>
</reference>
<name>A0A9Q2XGF3_9PSED</name>
<keyword evidence="2" id="KW-1185">Reference proteome</keyword>
<gene>
    <name evidence="1" type="ORF">KUO17_05935</name>
</gene>
<dbReference type="EMBL" id="JAHTBI010000015">
    <property type="protein sequence ID" value="MBV6286582.1"/>
    <property type="molecule type" value="Genomic_DNA"/>
</dbReference>
<comment type="caution">
    <text evidence="1">The sequence shown here is derived from an EMBL/GenBank/DDBJ whole genome shotgun (WGS) entry which is preliminary data.</text>
</comment>
<dbReference type="RefSeq" id="WP_217974262.1">
    <property type="nucleotide sequence ID" value="NZ_JAHTBI010000015.1"/>
</dbReference>
<organism evidence="1 2">
    <name type="scientific">Pseudomonas aegrilactucae</name>
    <dbReference type="NCBI Taxonomy" id="2854028"/>
    <lineage>
        <taxon>Bacteria</taxon>
        <taxon>Pseudomonadati</taxon>
        <taxon>Pseudomonadota</taxon>
        <taxon>Gammaproteobacteria</taxon>
        <taxon>Pseudomonadales</taxon>
        <taxon>Pseudomonadaceae</taxon>
        <taxon>Pseudomonas</taxon>
    </lineage>
</organism>
<dbReference type="Proteomes" id="UP001106592">
    <property type="component" value="Unassembled WGS sequence"/>
</dbReference>
<proteinExistence type="predicted"/>
<reference evidence="1" key="2">
    <citation type="journal article" date="2023" name="Plant Pathol.">
        <title>Dismantling and reorganizing Pseudomonas marginalis sensu#lato.</title>
        <authorList>
            <person name="Sawada H."/>
            <person name="Fujikawa T."/>
            <person name="Satou M."/>
        </authorList>
    </citation>
    <scope>NUCLEOTIDE SEQUENCE</scope>
    <source>
        <strain evidence="1">MAFF 301350</strain>
    </source>
</reference>